<accession>A0A5J4PSC5</accession>
<proteinExistence type="predicted"/>
<dbReference type="EMBL" id="SNRY01007057">
    <property type="protein sequence ID" value="KAA6311193.1"/>
    <property type="molecule type" value="Genomic_DNA"/>
</dbReference>
<reference evidence="1" key="1">
    <citation type="submission" date="2019-03" db="EMBL/GenBank/DDBJ databases">
        <title>Single cell metagenomics reveals metabolic interactions within the superorganism composed of flagellate Streblomastix strix and complex community of Bacteroidetes bacteria on its surface.</title>
        <authorList>
            <person name="Treitli S.C."/>
            <person name="Kolisko M."/>
            <person name="Husnik F."/>
            <person name="Keeling P."/>
            <person name="Hampl V."/>
        </authorList>
    </citation>
    <scope>NUCLEOTIDE SEQUENCE</scope>
    <source>
        <strain evidence="1">STM</strain>
    </source>
</reference>
<gene>
    <name evidence="1" type="ORF">EZS27_037631</name>
</gene>
<sequence>MAQDFDLTAQKWLNLIFEGKNKEYGAYVLREESSNRHLKSLLIVTLVGLSAIFLPKIITSVLPEQEVVVEQAVEVVMTNIQAEVPEENQIKAMENVPPPPALKESIKMTEIVIDKDENVRDEDLRANAQELTDSKAAISVATVEHGSKDGIDIADLNDHKIVIQQKEPEIHNLVEIMPGFPGGEAELMKWLKDTRHYWFFCTTSDGRHQPSRLPHKRQYCK</sequence>
<organism evidence="1">
    <name type="scientific">termite gut metagenome</name>
    <dbReference type="NCBI Taxonomy" id="433724"/>
    <lineage>
        <taxon>unclassified sequences</taxon>
        <taxon>metagenomes</taxon>
        <taxon>organismal metagenomes</taxon>
    </lineage>
</organism>
<protein>
    <submittedName>
        <fullName evidence="1">Uncharacterized protein</fullName>
    </submittedName>
</protein>
<evidence type="ECO:0000313" key="1">
    <source>
        <dbReference type="EMBL" id="KAA6311193.1"/>
    </source>
</evidence>
<dbReference type="AlphaFoldDB" id="A0A5J4PSC5"/>
<name>A0A5J4PSC5_9ZZZZ</name>
<comment type="caution">
    <text evidence="1">The sequence shown here is derived from an EMBL/GenBank/DDBJ whole genome shotgun (WGS) entry which is preliminary data.</text>
</comment>